<dbReference type="Proteomes" id="UP001453229">
    <property type="component" value="Chromosome"/>
</dbReference>
<reference evidence="1 2" key="1">
    <citation type="submission" date="2024-04" db="EMBL/GenBank/DDBJ databases">
        <title>Salinicola lusitanus LLJ914,a marine bacterium isolated from the Okinawa Trough.</title>
        <authorList>
            <person name="Li J."/>
        </authorList>
    </citation>
    <scope>NUCLEOTIDE SEQUENCE [LARGE SCALE GENOMIC DNA]</scope>
    <source>
        <strain evidence="1 2">LLJ914</strain>
    </source>
</reference>
<dbReference type="RefSeq" id="WP_342594084.1">
    <property type="nucleotide sequence ID" value="NZ_CP151919.1"/>
</dbReference>
<organism evidence="1 2">
    <name type="scientific">Salinicola lusitanus</name>
    <dbReference type="NCBI Taxonomy" id="1949085"/>
    <lineage>
        <taxon>Bacteria</taxon>
        <taxon>Pseudomonadati</taxon>
        <taxon>Pseudomonadota</taxon>
        <taxon>Gammaproteobacteria</taxon>
        <taxon>Oceanospirillales</taxon>
        <taxon>Halomonadaceae</taxon>
        <taxon>Salinicola</taxon>
    </lineage>
</organism>
<protein>
    <submittedName>
        <fullName evidence="1">Uncharacterized protein</fullName>
    </submittedName>
</protein>
<keyword evidence="2" id="KW-1185">Reference proteome</keyword>
<dbReference type="EMBL" id="CP151919">
    <property type="protein sequence ID" value="XAD52815.1"/>
    <property type="molecule type" value="Genomic_DNA"/>
</dbReference>
<accession>A0ABZ3CNU7</accession>
<sequence length="135" mass="15956">MGVAADDEIQSRARDRQRARIPRRRAISKDVDQVRRWEFITISEYEWKRFDNVIRYRITESNNLIPFGHLIKNEASTGVNRKKRNRENFFEPAWMKTRGQKSESAAITPELCGVENRDRSTTLWFGKTRNARRAG</sequence>
<gene>
    <name evidence="1" type="ORF">AAGT95_13300</name>
</gene>
<evidence type="ECO:0000313" key="1">
    <source>
        <dbReference type="EMBL" id="XAD52815.1"/>
    </source>
</evidence>
<name>A0ABZ3CNU7_9GAMM</name>
<evidence type="ECO:0000313" key="2">
    <source>
        <dbReference type="Proteomes" id="UP001453229"/>
    </source>
</evidence>
<proteinExistence type="predicted"/>